<reference evidence="2 3" key="1">
    <citation type="submission" date="2019-05" db="EMBL/GenBank/DDBJ databases">
        <title>Another draft genome of Portunus trituberculatus and its Hox gene families provides insights of decapod evolution.</title>
        <authorList>
            <person name="Jeong J.-H."/>
            <person name="Song I."/>
            <person name="Kim S."/>
            <person name="Choi T."/>
            <person name="Kim D."/>
            <person name="Ryu S."/>
            <person name="Kim W."/>
        </authorList>
    </citation>
    <scope>NUCLEOTIDE SEQUENCE [LARGE SCALE GENOMIC DNA]</scope>
    <source>
        <tissue evidence="2">Muscle</tissue>
    </source>
</reference>
<accession>A0A5B7IGK1</accession>
<gene>
    <name evidence="2" type="ORF">E2C01_079281</name>
</gene>
<feature type="region of interest" description="Disordered" evidence="1">
    <location>
        <begin position="56"/>
        <end position="78"/>
    </location>
</feature>
<comment type="caution">
    <text evidence="2">The sequence shown here is derived from an EMBL/GenBank/DDBJ whole genome shotgun (WGS) entry which is preliminary data.</text>
</comment>
<keyword evidence="3" id="KW-1185">Reference proteome</keyword>
<evidence type="ECO:0000256" key="1">
    <source>
        <dbReference type="SAM" id="MobiDB-lite"/>
    </source>
</evidence>
<protein>
    <submittedName>
        <fullName evidence="2">Uncharacterized protein</fullName>
    </submittedName>
</protein>
<name>A0A5B7IGK1_PORTR</name>
<dbReference type="EMBL" id="VSRR010065706">
    <property type="protein sequence ID" value="MPC84541.1"/>
    <property type="molecule type" value="Genomic_DNA"/>
</dbReference>
<sequence length="78" mass="8304">MWFYKGLYFNVLLCSSPLLSSPLPSSSSFSLHHSSIHENPLSSPVNTCFTQNIYSRREGEGGAGMNKGGGDSPGGGDH</sequence>
<proteinExistence type="predicted"/>
<dbReference type="AlphaFoldDB" id="A0A5B7IGK1"/>
<organism evidence="2 3">
    <name type="scientific">Portunus trituberculatus</name>
    <name type="common">Swimming crab</name>
    <name type="synonym">Neptunus trituberculatus</name>
    <dbReference type="NCBI Taxonomy" id="210409"/>
    <lineage>
        <taxon>Eukaryota</taxon>
        <taxon>Metazoa</taxon>
        <taxon>Ecdysozoa</taxon>
        <taxon>Arthropoda</taxon>
        <taxon>Crustacea</taxon>
        <taxon>Multicrustacea</taxon>
        <taxon>Malacostraca</taxon>
        <taxon>Eumalacostraca</taxon>
        <taxon>Eucarida</taxon>
        <taxon>Decapoda</taxon>
        <taxon>Pleocyemata</taxon>
        <taxon>Brachyura</taxon>
        <taxon>Eubrachyura</taxon>
        <taxon>Portunoidea</taxon>
        <taxon>Portunidae</taxon>
        <taxon>Portuninae</taxon>
        <taxon>Portunus</taxon>
    </lineage>
</organism>
<dbReference type="Proteomes" id="UP000324222">
    <property type="component" value="Unassembled WGS sequence"/>
</dbReference>
<feature type="compositionally biased region" description="Gly residues" evidence="1">
    <location>
        <begin position="61"/>
        <end position="78"/>
    </location>
</feature>
<evidence type="ECO:0000313" key="2">
    <source>
        <dbReference type="EMBL" id="MPC84541.1"/>
    </source>
</evidence>
<evidence type="ECO:0000313" key="3">
    <source>
        <dbReference type="Proteomes" id="UP000324222"/>
    </source>
</evidence>